<dbReference type="WBParaSite" id="SVE_1779000.1">
    <property type="protein sequence ID" value="SVE_1779000.1"/>
    <property type="gene ID" value="SVE_1779000"/>
</dbReference>
<dbReference type="InterPro" id="IPR050951">
    <property type="entry name" value="Retrovirus_Pol_polyprotein"/>
</dbReference>
<dbReference type="PANTHER" id="PTHR37984:SF5">
    <property type="entry name" value="PROTEIN NYNRIN-LIKE"/>
    <property type="match status" value="1"/>
</dbReference>
<feature type="domain" description="Reverse transcriptase/retrotransposon-derived protein RNase H-like" evidence="3">
    <location>
        <begin position="173"/>
        <end position="267"/>
    </location>
</feature>
<reference evidence="5" key="2">
    <citation type="submission" date="2015-08" db="UniProtKB">
        <authorList>
            <consortium name="WormBaseParasite"/>
        </authorList>
    </citation>
    <scope>IDENTIFICATION</scope>
</reference>
<dbReference type="Pfam" id="PF17919">
    <property type="entry name" value="RT_RNaseH_2"/>
    <property type="match status" value="1"/>
</dbReference>
<dbReference type="InterPro" id="IPR043128">
    <property type="entry name" value="Rev_trsase/Diguanyl_cyclase"/>
</dbReference>
<evidence type="ECO:0000313" key="4">
    <source>
        <dbReference type="Proteomes" id="UP000035680"/>
    </source>
</evidence>
<protein>
    <recommendedName>
        <fullName evidence="1">RNA-directed DNA polymerase</fullName>
        <ecNumber evidence="1">2.7.7.49</ecNumber>
    </recommendedName>
</protein>
<dbReference type="AlphaFoldDB" id="A0A0K0FZB3"/>
<evidence type="ECO:0000259" key="3">
    <source>
        <dbReference type="Pfam" id="PF17919"/>
    </source>
</evidence>
<keyword evidence="4" id="KW-1185">Reference proteome</keyword>
<dbReference type="InterPro" id="IPR041577">
    <property type="entry name" value="RT_RNaseH_2"/>
</dbReference>
<reference evidence="4" key="1">
    <citation type="submission" date="2014-07" db="EMBL/GenBank/DDBJ databases">
        <authorList>
            <person name="Martin A.A"/>
            <person name="De Silva N."/>
        </authorList>
    </citation>
    <scope>NUCLEOTIDE SEQUENCE</scope>
</reference>
<organism evidence="4 5">
    <name type="scientific">Strongyloides venezuelensis</name>
    <name type="common">Threadworm</name>
    <dbReference type="NCBI Taxonomy" id="75913"/>
    <lineage>
        <taxon>Eukaryota</taxon>
        <taxon>Metazoa</taxon>
        <taxon>Ecdysozoa</taxon>
        <taxon>Nematoda</taxon>
        <taxon>Chromadorea</taxon>
        <taxon>Rhabditida</taxon>
        <taxon>Tylenchina</taxon>
        <taxon>Panagrolaimomorpha</taxon>
        <taxon>Strongyloidoidea</taxon>
        <taxon>Strongyloididae</taxon>
        <taxon>Strongyloides</taxon>
    </lineage>
</organism>
<accession>A0A0K0FZB3</accession>
<sequence>MFLQTTLNKAYCNEIGWNSISLSIMLTKDKQFVNRELSRLWFESTNQTMSYISDINYALEKFETALYNAPNDYKVHFINDPLTTDEVELTRIEDNIVMHLKMKILNLTKSFILNKKGIHPNPDKVKVITEKSLPKSHKEVKSFLGAASYFRRHIRNFSAIAEPLYRIDKSFKWNENHTLAFKNIKDALINAVTLSSPDHSKNYTIFTDASTQGLGAALVQQHRLIAFASRPLKPVEKNYSIIKLEALRLVYALKQFRPCIYDKHTVVITDNKPLLALLKNRELTGILQRYQMAIMEYDLTIQYIKGEANNIADYLSRKFFMAVEAKEDLYENVFPSETYSPYRIDKFINYYNDKEKKVIPSDGKMLTSMGVKIYVPELLREKLLTVFHNPSLLGEHLGYDKIYGKFKAIFY</sequence>
<dbReference type="FunFam" id="3.30.70.270:FF:000020">
    <property type="entry name" value="Transposon Tf2-6 polyprotein-like Protein"/>
    <property type="match status" value="1"/>
</dbReference>
<dbReference type="PANTHER" id="PTHR37984">
    <property type="entry name" value="PROTEIN CBG26694"/>
    <property type="match status" value="1"/>
</dbReference>
<evidence type="ECO:0000256" key="1">
    <source>
        <dbReference type="ARBA" id="ARBA00012493"/>
    </source>
</evidence>
<dbReference type="InterPro" id="IPR043502">
    <property type="entry name" value="DNA/RNA_pol_sf"/>
</dbReference>
<dbReference type="SUPFAM" id="SSF56672">
    <property type="entry name" value="DNA/RNA polymerases"/>
    <property type="match status" value="1"/>
</dbReference>
<dbReference type="STRING" id="75913.A0A0K0FZB3"/>
<evidence type="ECO:0000256" key="2">
    <source>
        <dbReference type="ARBA" id="ARBA00023268"/>
    </source>
</evidence>
<dbReference type="Proteomes" id="UP000035680">
    <property type="component" value="Unassembled WGS sequence"/>
</dbReference>
<dbReference type="GO" id="GO:0003964">
    <property type="term" value="F:RNA-directed DNA polymerase activity"/>
    <property type="evidence" value="ECO:0007669"/>
    <property type="project" value="UniProtKB-EC"/>
</dbReference>
<name>A0A0K0FZB3_STRVS</name>
<dbReference type="Gene3D" id="3.30.70.270">
    <property type="match status" value="1"/>
</dbReference>
<dbReference type="CDD" id="cd09274">
    <property type="entry name" value="RNase_HI_RT_Ty3"/>
    <property type="match status" value="1"/>
</dbReference>
<proteinExistence type="predicted"/>
<dbReference type="EC" id="2.7.7.49" evidence="1"/>
<keyword evidence="2" id="KW-0511">Multifunctional enzyme</keyword>
<evidence type="ECO:0000313" key="5">
    <source>
        <dbReference type="WBParaSite" id="SVE_1779000.1"/>
    </source>
</evidence>